<dbReference type="InterPro" id="IPR043129">
    <property type="entry name" value="ATPase_NBD"/>
</dbReference>
<keyword evidence="2" id="KW-0067">ATP-binding</keyword>
<sequence>MKPVIFDSLRQTLGHAAARPDNIQWCLTLPAMWSDAAKQAMREAALRAGLIRNIDSEALSIILEPEAAVLHALENRAPPLSPGETVMILDCGGGTVDTTVHCCKQGRGQAVLLAEAACADGALCGAEYVDQHFLDHFREAVGADAFNEWMQSHPAELAVVMSKWEAIKRSFGGTDASTPEYFDDEELGQISAVSSRVPIMPGLHALMSEDDNNNLRCEQASDSDLELTMDCLQAIFSGPVQSTIDLASKQLDALSTKCSKVLMVGGFASSPHLQACVRDALGTRVDAIIVPPHNYAAVLNGAVLYGCNPELITARRSRMSYGIKACAPYEEDQLVDRDEGIEHFFIPLYASQTRADIELFATTSKDTKYVVTTDENMKSVGTMHIDLPPSTKEDRVITVTLTFGKTEITAAAKDESSGLQASTRIRFAYRSA</sequence>
<keyword evidence="1" id="KW-0547">Nucleotide-binding</keyword>
<dbReference type="Pfam" id="PF00012">
    <property type="entry name" value="HSP70"/>
    <property type="match status" value="1"/>
</dbReference>
<gene>
    <name evidence="3" type="ORF">DUNSADRAFT_10921</name>
</gene>
<evidence type="ECO:0000256" key="1">
    <source>
        <dbReference type="ARBA" id="ARBA00022741"/>
    </source>
</evidence>
<dbReference type="InterPro" id="IPR013126">
    <property type="entry name" value="Hsp_70_fam"/>
</dbReference>
<accession>A0ABQ7GEH4</accession>
<dbReference type="SUPFAM" id="SSF53067">
    <property type="entry name" value="Actin-like ATPase domain"/>
    <property type="match status" value="2"/>
</dbReference>
<dbReference type="PANTHER" id="PTHR14187">
    <property type="entry name" value="ALPHA KINASE/ELONGATION FACTOR 2 KINASE"/>
    <property type="match status" value="1"/>
</dbReference>
<proteinExistence type="predicted"/>
<protein>
    <submittedName>
        <fullName evidence="3">Uncharacterized protein</fullName>
    </submittedName>
</protein>
<keyword evidence="4" id="KW-1185">Reference proteome</keyword>
<reference evidence="3" key="1">
    <citation type="submission" date="2017-08" db="EMBL/GenBank/DDBJ databases">
        <authorList>
            <person name="Polle J.E."/>
            <person name="Barry K."/>
            <person name="Cushman J."/>
            <person name="Schmutz J."/>
            <person name="Tran D."/>
            <person name="Hathwaick L.T."/>
            <person name="Yim W.C."/>
            <person name="Jenkins J."/>
            <person name="Mckie-Krisberg Z.M."/>
            <person name="Prochnik S."/>
            <person name="Lindquist E."/>
            <person name="Dockter R.B."/>
            <person name="Adam C."/>
            <person name="Molina H."/>
            <person name="Bunkerborg J."/>
            <person name="Jin E."/>
            <person name="Buchheim M."/>
            <person name="Magnuson J."/>
        </authorList>
    </citation>
    <scope>NUCLEOTIDE SEQUENCE</scope>
    <source>
        <strain evidence="3">CCAP 19/18</strain>
    </source>
</reference>
<dbReference type="EMBL" id="MU069835">
    <property type="protein sequence ID" value="KAF5833000.1"/>
    <property type="molecule type" value="Genomic_DNA"/>
</dbReference>
<evidence type="ECO:0000313" key="4">
    <source>
        <dbReference type="Proteomes" id="UP000815325"/>
    </source>
</evidence>
<name>A0ABQ7GEH4_DUNSA</name>
<organism evidence="3 4">
    <name type="scientific">Dunaliella salina</name>
    <name type="common">Green alga</name>
    <name type="synonym">Protococcus salinus</name>
    <dbReference type="NCBI Taxonomy" id="3046"/>
    <lineage>
        <taxon>Eukaryota</taxon>
        <taxon>Viridiplantae</taxon>
        <taxon>Chlorophyta</taxon>
        <taxon>core chlorophytes</taxon>
        <taxon>Chlorophyceae</taxon>
        <taxon>CS clade</taxon>
        <taxon>Chlamydomonadales</taxon>
        <taxon>Dunaliellaceae</taxon>
        <taxon>Dunaliella</taxon>
    </lineage>
</organism>
<dbReference type="Gene3D" id="3.90.640.10">
    <property type="entry name" value="Actin, Chain A, domain 4"/>
    <property type="match status" value="1"/>
</dbReference>
<dbReference type="PANTHER" id="PTHR14187:SF5">
    <property type="entry name" value="HEAT SHOCK 70 KDA PROTEIN 12A"/>
    <property type="match status" value="1"/>
</dbReference>
<dbReference type="Proteomes" id="UP000815325">
    <property type="component" value="Unassembled WGS sequence"/>
</dbReference>
<dbReference type="Gene3D" id="3.30.420.40">
    <property type="match status" value="2"/>
</dbReference>
<evidence type="ECO:0000256" key="2">
    <source>
        <dbReference type="ARBA" id="ARBA00022840"/>
    </source>
</evidence>
<evidence type="ECO:0000313" key="3">
    <source>
        <dbReference type="EMBL" id="KAF5833000.1"/>
    </source>
</evidence>
<comment type="caution">
    <text evidence="3">The sequence shown here is derived from an EMBL/GenBank/DDBJ whole genome shotgun (WGS) entry which is preliminary data.</text>
</comment>